<dbReference type="AlphaFoldDB" id="A0AAX1UIS7"/>
<gene>
    <name evidence="1" type="ORF">D1114_15425</name>
</gene>
<dbReference type="RefSeq" id="WP_119000681.1">
    <property type="nucleotide sequence ID" value="NZ_QWGP01000018.1"/>
</dbReference>
<sequence length="522" mass="54693">MPSDHRSASLQGGARQGAAALCALIGLSAGAAAQEPLSAIDWLSRSVAAPVKLAAPPEEPKVTKGALPAEVAVTPLDGPSPDAAGILPASRTGLPHALWGMGRTTEIANRIAIAPTATLPALQSLLTTMLLAEAEPPADSEGKGRLLLARVDKLLAMGALEGAKSLIDAAGDDGPEIFRRKFDIALLTGEEDASCVELQKSPDLAPTLPARIFCLARSGDWNAAALTLRTAQALGFVDDAQDALLSRFLDPDLYEGEGPLTPPARVTPLDWRLLEAVGEPLPTQSLPIAFAHAELRETAGWKAQIEAAERLSRAGALDPNLLVGLYTARKAAASGGVWDRVRAFQALDEALTAKDAPAVARTLPEAYDRMSEVELEVTLSRLVADRLDGMTLPAEAEALAFRMGLLSMEAEAVAKAHKPRDAAERFLVALAAGDPAKADPADPMGRAIAAGFGKAEPSEAAKELLAQDRPGEALLLALEEVARGMDGDTTGVTQGLALFRELGLQKIARRTALELMLLERRG</sequence>
<reference evidence="1 2" key="1">
    <citation type="submission" date="2018-08" db="EMBL/GenBank/DDBJ databases">
        <title>Draft genome sequence of Rhodobacter sphaeroides FY.</title>
        <authorList>
            <person name="Rayyan A."/>
            <person name="Meyer T.E."/>
            <person name="Kyndt J.A."/>
        </authorList>
    </citation>
    <scope>NUCLEOTIDE SEQUENCE [LARGE SCALE GENOMIC DNA]</scope>
    <source>
        <strain evidence="1 2">FY</strain>
    </source>
</reference>
<evidence type="ECO:0000313" key="2">
    <source>
        <dbReference type="Proteomes" id="UP000266305"/>
    </source>
</evidence>
<evidence type="ECO:0008006" key="3">
    <source>
        <dbReference type="Google" id="ProtNLM"/>
    </source>
</evidence>
<protein>
    <recommendedName>
        <fullName evidence="3">Antifreeze glycopeptide polyprotein</fullName>
    </recommendedName>
</protein>
<name>A0AAX1UIS7_CERSP</name>
<organism evidence="1 2">
    <name type="scientific">Cereibacter sphaeroides</name>
    <name type="common">Rhodobacter sphaeroides</name>
    <dbReference type="NCBI Taxonomy" id="1063"/>
    <lineage>
        <taxon>Bacteria</taxon>
        <taxon>Pseudomonadati</taxon>
        <taxon>Pseudomonadota</taxon>
        <taxon>Alphaproteobacteria</taxon>
        <taxon>Rhodobacterales</taxon>
        <taxon>Paracoccaceae</taxon>
        <taxon>Cereibacter</taxon>
    </lineage>
</organism>
<dbReference type="Proteomes" id="UP000266305">
    <property type="component" value="Unassembled WGS sequence"/>
</dbReference>
<proteinExistence type="predicted"/>
<dbReference type="EMBL" id="QWGP01000018">
    <property type="protein sequence ID" value="RHZ93305.1"/>
    <property type="molecule type" value="Genomic_DNA"/>
</dbReference>
<evidence type="ECO:0000313" key="1">
    <source>
        <dbReference type="EMBL" id="RHZ93305.1"/>
    </source>
</evidence>
<accession>A0AAX1UIS7</accession>
<comment type="caution">
    <text evidence="1">The sequence shown here is derived from an EMBL/GenBank/DDBJ whole genome shotgun (WGS) entry which is preliminary data.</text>
</comment>